<sequence length="30" mass="3576">MGYLLRMHNSTMLQCSYAILEWQKPLIYAT</sequence>
<dbReference type="Proteomes" id="UP000183002">
    <property type="component" value="Unassembled WGS sequence"/>
</dbReference>
<proteinExistence type="predicted"/>
<dbReference type="EMBL" id="FOCO01000049">
    <property type="protein sequence ID" value="SEO12040.1"/>
    <property type="molecule type" value="Genomic_DNA"/>
</dbReference>
<dbReference type="AlphaFoldDB" id="A0A1H8M453"/>
<dbReference type="STRING" id="1077947.SAMN05216227_10496"/>
<evidence type="ECO:0000313" key="1">
    <source>
        <dbReference type="EMBL" id="SEO12040.1"/>
    </source>
</evidence>
<gene>
    <name evidence="1" type="ORF">SAMN05216227_10496</name>
</gene>
<keyword evidence="2" id="KW-1185">Reference proteome</keyword>
<evidence type="ECO:0000313" key="2">
    <source>
        <dbReference type="Proteomes" id="UP000183002"/>
    </source>
</evidence>
<accession>A0A1H8M453</accession>
<reference evidence="1 2" key="1">
    <citation type="submission" date="2016-10" db="EMBL/GenBank/DDBJ databases">
        <authorList>
            <person name="de Groot N.N."/>
        </authorList>
    </citation>
    <scope>NUCLEOTIDE SEQUENCE [LARGE SCALE GENOMIC DNA]</scope>
    <source>
        <strain evidence="1 2">CGMCC 1.10836</strain>
    </source>
</reference>
<organism evidence="1 2">
    <name type="scientific">Pseudorhodobacter antarcticus</name>
    <dbReference type="NCBI Taxonomy" id="1077947"/>
    <lineage>
        <taxon>Bacteria</taxon>
        <taxon>Pseudomonadati</taxon>
        <taxon>Pseudomonadota</taxon>
        <taxon>Alphaproteobacteria</taxon>
        <taxon>Rhodobacterales</taxon>
        <taxon>Paracoccaceae</taxon>
        <taxon>Pseudorhodobacter</taxon>
    </lineage>
</organism>
<protein>
    <submittedName>
        <fullName evidence="1">Uncharacterized protein</fullName>
    </submittedName>
</protein>
<name>A0A1H8M453_9RHOB</name>